<keyword evidence="3" id="KW-1185">Reference proteome</keyword>
<feature type="compositionally biased region" description="Basic and acidic residues" evidence="1">
    <location>
        <begin position="71"/>
        <end position="89"/>
    </location>
</feature>
<gene>
    <name evidence="2" type="ORF">HICCMSTLAB_LOCUS9508</name>
</gene>
<comment type="caution">
    <text evidence="2">The sequence shown here is derived from an EMBL/GenBank/DDBJ whole genome shotgun (WGS) entry which is preliminary data.</text>
</comment>
<protein>
    <recommendedName>
        <fullName evidence="4">Tyr recombinase domain-containing protein</fullName>
    </recommendedName>
</protein>
<feature type="compositionally biased region" description="Low complexity" evidence="1">
    <location>
        <begin position="90"/>
        <end position="99"/>
    </location>
</feature>
<feature type="compositionally biased region" description="Low complexity" evidence="1">
    <location>
        <begin position="314"/>
        <end position="326"/>
    </location>
</feature>
<feature type="compositionally biased region" description="Basic and acidic residues" evidence="1">
    <location>
        <begin position="103"/>
        <end position="112"/>
    </location>
</feature>
<evidence type="ECO:0008006" key="4">
    <source>
        <dbReference type="Google" id="ProtNLM"/>
    </source>
</evidence>
<evidence type="ECO:0000313" key="2">
    <source>
        <dbReference type="EMBL" id="CAG5100347.1"/>
    </source>
</evidence>
<reference evidence="2" key="1">
    <citation type="submission" date="2021-04" db="EMBL/GenBank/DDBJ databases">
        <authorList>
            <person name="Chebbi M.A.C M."/>
        </authorList>
    </citation>
    <scope>NUCLEOTIDE SEQUENCE</scope>
</reference>
<organism evidence="2 3">
    <name type="scientific">Cotesia congregata</name>
    <name type="common">Parasitoid wasp</name>
    <name type="synonym">Apanteles congregatus</name>
    <dbReference type="NCBI Taxonomy" id="51543"/>
    <lineage>
        <taxon>Eukaryota</taxon>
        <taxon>Metazoa</taxon>
        <taxon>Ecdysozoa</taxon>
        <taxon>Arthropoda</taxon>
        <taxon>Hexapoda</taxon>
        <taxon>Insecta</taxon>
        <taxon>Pterygota</taxon>
        <taxon>Neoptera</taxon>
        <taxon>Endopterygota</taxon>
        <taxon>Hymenoptera</taxon>
        <taxon>Apocrita</taxon>
        <taxon>Ichneumonoidea</taxon>
        <taxon>Braconidae</taxon>
        <taxon>Microgastrinae</taxon>
        <taxon>Cotesia</taxon>
    </lineage>
</organism>
<evidence type="ECO:0000313" key="3">
    <source>
        <dbReference type="Proteomes" id="UP000786811"/>
    </source>
</evidence>
<dbReference type="OrthoDB" id="7635152at2759"/>
<dbReference type="Proteomes" id="UP000786811">
    <property type="component" value="Unassembled WGS sequence"/>
</dbReference>
<feature type="region of interest" description="Disordered" evidence="1">
    <location>
        <begin position="297"/>
        <end position="333"/>
    </location>
</feature>
<dbReference type="PANTHER" id="PTHR35617:SF3">
    <property type="entry name" value="CORE-BINDING (CB) DOMAIN-CONTAINING PROTEIN"/>
    <property type="match status" value="1"/>
</dbReference>
<feature type="compositionally biased region" description="Polar residues" evidence="1">
    <location>
        <begin position="125"/>
        <end position="141"/>
    </location>
</feature>
<feature type="compositionally biased region" description="Polar residues" evidence="1">
    <location>
        <begin position="298"/>
        <end position="310"/>
    </location>
</feature>
<name>A0A8J2HKU5_COTCN</name>
<accession>A0A8J2HKU5</accession>
<dbReference type="PANTHER" id="PTHR35617">
    <property type="entry name" value="PHAGE_INTEGRASE DOMAIN-CONTAINING PROTEIN"/>
    <property type="match status" value="1"/>
</dbReference>
<proteinExistence type="predicted"/>
<dbReference type="AlphaFoldDB" id="A0A8J2HKU5"/>
<evidence type="ECO:0000256" key="1">
    <source>
        <dbReference type="SAM" id="MobiDB-lite"/>
    </source>
</evidence>
<feature type="region of interest" description="Disordered" evidence="1">
    <location>
        <begin position="1"/>
        <end position="148"/>
    </location>
</feature>
<dbReference type="EMBL" id="CAJNRD030001122">
    <property type="protein sequence ID" value="CAG5100347.1"/>
    <property type="molecule type" value="Genomic_DNA"/>
</dbReference>
<feature type="compositionally biased region" description="Basic and acidic residues" evidence="1">
    <location>
        <begin position="10"/>
        <end position="31"/>
    </location>
</feature>
<sequence length="554" mass="61393">MGHKKRSRSRERSSEERYSKRLKKVEERVDDIFASISSLRDLFSSKGTNEEFIDPIQSPGDDSGLVPPGDPDAKVADSSEETDSGRVDNDSSNNTDSTSQENPSKKESEKNTEVPVIELDPPPNITANSAPTAKTTDSTQVEVKEKSSEDIPWALDDTVLEIMGSEPAADEPQLVLHSSVTNRWKKYITDGLKKEDKELLLKKYPRTGKFSLEPPILNDEVSGSLKESAVKRDTYFCWTQKLAGSALSALSPVIESLATSKAPEDVKRLDNIWAASKMLIEIHRSQTVAHELQKSSFKETANFQEPTKPTSLPEVESISPDSSSESNTLNSKDEIASTSSSIKAYPGCRQAISEALINRGTPKEAVDIMIAPLEESTIKQYNGMLKLWWHWNIQCDENPLIVSSEKTLKFLTERFDNGIGHSSLNSAKAALSLISNENIGGNQLISRFIKGSSKIRSSLPKYDETWDVDPVLDNLSSWFPLDSLSLKKLTEKLVVLLALGTAHRAQTLSLIKISNINTLETRIEIRISDRIKISKKGKVQPVNSRLPKESDLDP</sequence>